<dbReference type="GO" id="GO:0006886">
    <property type="term" value="P:intracellular protein transport"/>
    <property type="evidence" value="ECO:0007669"/>
    <property type="project" value="InterPro"/>
</dbReference>
<sequence>MSYRSNITGAKNELFSTSSKPKAKPSSSSTRPAAKTSSSYDYSKHAAKTSSASSLPKCFLSAEAKAKKEKEAMEARDSAKKAMQSGFFTSADPLAAYGYYKKAADCYKSTCDFKKEAMMRRSAASCQMTNGHFSSAASEYKLAAKCHSNLDDYSSSSEDYRNSGVAWTYANDNSRCGEMLLESAKELDRGGLPGAAAAFEQAVESLCPDANNTFAAFRANKSESDGLGQLCTGAFVGEQLWSVVKHFVERKQLSSALYALGALTEYYENDTDSTSTLYKTYFTSSIVQISLGDIVAAEKTYMEKHLQSDSYLPTDECRIAEDMIRAVKDFDSDKVESLKKERKVNNMDVFVRNLVMEITSGGKVGGIKSSKSKPKPTPAPAPKKPAPDAAADDDDDDDDKELEEAMVDLGAELDGVDVGDDEDDEDEIDLT</sequence>
<keyword evidence="6" id="KW-0472">Membrane</keyword>
<keyword evidence="3" id="KW-0813">Transport</keyword>
<dbReference type="SUPFAM" id="SSF48452">
    <property type="entry name" value="TPR-like"/>
    <property type="match status" value="1"/>
</dbReference>
<comment type="subcellular location">
    <subcellularLocation>
        <location evidence="1">Membrane</location>
        <topology evidence="1">Peripheral membrane protein</topology>
    </subcellularLocation>
</comment>
<evidence type="ECO:0000256" key="7">
    <source>
        <dbReference type="ARBA" id="ARBA00040047"/>
    </source>
</evidence>
<protein>
    <recommendedName>
        <fullName evidence="7">Gamma-soluble NSF attachment protein</fullName>
    </recommendedName>
    <alternativeName>
        <fullName evidence="8">N-ethylmaleimide-sensitive factor attachment protein gamma</fullName>
    </alternativeName>
</protein>
<feature type="compositionally biased region" description="Pro residues" evidence="9">
    <location>
        <begin position="375"/>
        <end position="384"/>
    </location>
</feature>
<dbReference type="Gene3D" id="1.25.40.10">
    <property type="entry name" value="Tetratricopeptide repeat domain"/>
    <property type="match status" value="1"/>
</dbReference>
<evidence type="ECO:0000256" key="2">
    <source>
        <dbReference type="ARBA" id="ARBA00010050"/>
    </source>
</evidence>
<evidence type="ECO:0000256" key="1">
    <source>
        <dbReference type="ARBA" id="ARBA00004170"/>
    </source>
</evidence>
<feature type="region of interest" description="Disordered" evidence="9">
    <location>
        <begin position="1"/>
        <end position="40"/>
    </location>
</feature>
<dbReference type="PANTHER" id="PTHR13768:SF2">
    <property type="entry name" value="GAMMA-SOLUBLE NSF ATTACHMENT PROTEIN"/>
    <property type="match status" value="1"/>
</dbReference>
<feature type="compositionally biased region" description="Acidic residues" evidence="9">
    <location>
        <begin position="414"/>
        <end position="431"/>
    </location>
</feature>
<dbReference type="AlphaFoldDB" id="A0A9W7BVZ0"/>
<name>A0A9W7BVZ0_9STRA</name>
<dbReference type="InterPro" id="IPR011990">
    <property type="entry name" value="TPR-like_helical_dom_sf"/>
</dbReference>
<keyword evidence="4" id="KW-0931">ER-Golgi transport</keyword>
<evidence type="ECO:0000256" key="3">
    <source>
        <dbReference type="ARBA" id="ARBA00022448"/>
    </source>
</evidence>
<keyword evidence="11" id="KW-1185">Reference proteome</keyword>
<evidence type="ECO:0000256" key="4">
    <source>
        <dbReference type="ARBA" id="ARBA00022892"/>
    </source>
</evidence>
<dbReference type="InterPro" id="IPR000744">
    <property type="entry name" value="NSF_attach"/>
</dbReference>
<gene>
    <name evidence="10" type="ORF">TrVE_jg11057</name>
</gene>
<dbReference type="EMBL" id="BRXX01000159">
    <property type="protein sequence ID" value="GMH94732.1"/>
    <property type="molecule type" value="Genomic_DNA"/>
</dbReference>
<evidence type="ECO:0000313" key="11">
    <source>
        <dbReference type="Proteomes" id="UP001165160"/>
    </source>
</evidence>
<proteinExistence type="inferred from homology"/>
<comment type="caution">
    <text evidence="10">The sequence shown here is derived from an EMBL/GenBank/DDBJ whole genome shotgun (WGS) entry which is preliminary data.</text>
</comment>
<feature type="compositionally biased region" description="Acidic residues" evidence="9">
    <location>
        <begin position="390"/>
        <end position="406"/>
    </location>
</feature>
<evidence type="ECO:0000256" key="6">
    <source>
        <dbReference type="ARBA" id="ARBA00023136"/>
    </source>
</evidence>
<dbReference type="Proteomes" id="UP001165160">
    <property type="component" value="Unassembled WGS sequence"/>
</dbReference>
<feature type="region of interest" description="Disordered" evidence="9">
    <location>
        <begin position="363"/>
        <end position="431"/>
    </location>
</feature>
<keyword evidence="5" id="KW-0653">Protein transport</keyword>
<reference evidence="11" key="1">
    <citation type="journal article" date="2023" name="Commun. Biol.">
        <title>Genome analysis of Parmales, the sister group of diatoms, reveals the evolutionary specialization of diatoms from phago-mixotrophs to photoautotrophs.</title>
        <authorList>
            <person name="Ban H."/>
            <person name="Sato S."/>
            <person name="Yoshikawa S."/>
            <person name="Yamada K."/>
            <person name="Nakamura Y."/>
            <person name="Ichinomiya M."/>
            <person name="Sato N."/>
            <person name="Blanc-Mathieu R."/>
            <person name="Endo H."/>
            <person name="Kuwata A."/>
            <person name="Ogata H."/>
        </authorList>
    </citation>
    <scope>NUCLEOTIDE SEQUENCE [LARGE SCALE GENOMIC DNA]</scope>
    <source>
        <strain evidence="11">NIES 3699</strain>
    </source>
</reference>
<comment type="similarity">
    <text evidence="2">Belongs to the SNAP family.</text>
</comment>
<organism evidence="10 11">
    <name type="scientific">Triparma verrucosa</name>
    <dbReference type="NCBI Taxonomy" id="1606542"/>
    <lineage>
        <taxon>Eukaryota</taxon>
        <taxon>Sar</taxon>
        <taxon>Stramenopiles</taxon>
        <taxon>Ochrophyta</taxon>
        <taxon>Bolidophyceae</taxon>
        <taxon>Parmales</taxon>
        <taxon>Triparmaceae</taxon>
        <taxon>Triparma</taxon>
    </lineage>
</organism>
<evidence type="ECO:0000256" key="8">
    <source>
        <dbReference type="ARBA" id="ARBA00042485"/>
    </source>
</evidence>
<dbReference type="GO" id="GO:0005774">
    <property type="term" value="C:vacuolar membrane"/>
    <property type="evidence" value="ECO:0007669"/>
    <property type="project" value="TreeGrafter"/>
</dbReference>
<evidence type="ECO:0000313" key="10">
    <source>
        <dbReference type="EMBL" id="GMH94732.1"/>
    </source>
</evidence>
<feature type="compositionally biased region" description="Low complexity" evidence="9">
    <location>
        <begin position="16"/>
        <end position="39"/>
    </location>
</feature>
<dbReference type="PANTHER" id="PTHR13768">
    <property type="entry name" value="SOLUBLE NSF ATTACHMENT PROTEIN SNAP"/>
    <property type="match status" value="1"/>
</dbReference>
<dbReference type="GO" id="GO:0031201">
    <property type="term" value="C:SNARE complex"/>
    <property type="evidence" value="ECO:0007669"/>
    <property type="project" value="TreeGrafter"/>
</dbReference>
<dbReference type="GO" id="GO:0019905">
    <property type="term" value="F:syntaxin binding"/>
    <property type="evidence" value="ECO:0007669"/>
    <property type="project" value="TreeGrafter"/>
</dbReference>
<dbReference type="GO" id="GO:0005483">
    <property type="term" value="F:soluble NSF attachment protein activity"/>
    <property type="evidence" value="ECO:0007669"/>
    <property type="project" value="TreeGrafter"/>
</dbReference>
<evidence type="ECO:0000256" key="5">
    <source>
        <dbReference type="ARBA" id="ARBA00022927"/>
    </source>
</evidence>
<accession>A0A9W7BVZ0</accession>
<dbReference type="GO" id="GO:0016192">
    <property type="term" value="P:vesicle-mediated transport"/>
    <property type="evidence" value="ECO:0007669"/>
    <property type="project" value="UniProtKB-KW"/>
</dbReference>
<evidence type="ECO:0000256" key="9">
    <source>
        <dbReference type="SAM" id="MobiDB-lite"/>
    </source>
</evidence>